<dbReference type="InterPro" id="IPR036987">
    <property type="entry name" value="SRA-YDG_sf"/>
</dbReference>
<comment type="caution">
    <text evidence="19">The sequence shown here is derived from an EMBL/GenBank/DDBJ whole genome shotgun (WGS) entry which is preliminary data.</text>
</comment>
<feature type="region of interest" description="Disordered" evidence="14">
    <location>
        <begin position="105"/>
        <end position="131"/>
    </location>
</feature>
<evidence type="ECO:0000256" key="1">
    <source>
        <dbReference type="ARBA" id="ARBA00000900"/>
    </source>
</evidence>
<dbReference type="PROSITE" id="PS00518">
    <property type="entry name" value="ZF_RING_1"/>
    <property type="match status" value="1"/>
</dbReference>
<dbReference type="Pfam" id="PF00240">
    <property type="entry name" value="ubiquitin"/>
    <property type="match status" value="1"/>
</dbReference>
<feature type="domain" description="RING-type" evidence="17">
    <location>
        <begin position="525"/>
        <end position="564"/>
    </location>
</feature>
<keyword evidence="7" id="KW-0833">Ubl conjugation pathway</keyword>
<dbReference type="PANTHER" id="PTHR14140">
    <property type="entry name" value="E3 UBIQUITIN-PROTEIN LIGASE UHRF-RELATED"/>
    <property type="match status" value="1"/>
</dbReference>
<dbReference type="InterPro" id="IPR045134">
    <property type="entry name" value="UHRF1/2-like"/>
</dbReference>
<evidence type="ECO:0000256" key="10">
    <source>
        <dbReference type="ARBA" id="ARBA00023242"/>
    </source>
</evidence>
<dbReference type="SUPFAM" id="SSF57850">
    <property type="entry name" value="RING/U-box"/>
    <property type="match status" value="1"/>
</dbReference>
<dbReference type="Gene3D" id="3.10.20.90">
    <property type="entry name" value="Phosphatidylinositol 3-kinase Catalytic Subunit, Chain A, domain 1"/>
    <property type="match status" value="1"/>
</dbReference>
<feature type="domain" description="YDG" evidence="18">
    <location>
        <begin position="262"/>
        <end position="427"/>
    </location>
</feature>
<sequence>MHIFISAPNERNDKVKISCTPTDNIEHLRDLIAEQFGRNKYSPEKQRLFFGGKQLENGHNLFHYDIKHNNTVMLLKKQVIETPHAESQVLSVNISLPVVDFSQPVEDEDVNSSSQPAESEDVGNSSTSNVKNIMNDPNNFEREEEYVCNHCENKGKKCKECGCNICGGKGDDEHTIVCDECQYYFHFYCLSPPISELPSDEWYCRDCKHKNEGVVLAGQGLNLEKSRKSKMPSATQTKKWGGGMACVGLSRKCEIVDPDHFGPIPGVPVGSSWKYRIFCSEAGVHRPPVAGIAGKGSVGSVSIVLSGGYPEDTDNGDEFYYTGCGGRDLKTGNKRIAVQTFDQELIKMNEALARTCDTSIDDKNGGQAKNWEKSLPVRVCRSSKLAKHNPTFAPEEGIRYDGIYKLVKYWPEKGTSGFKVWRFLMRRDDPEPAPWTKEGKKRIKELGLKMYVGDDEEKPKKRAHDSGDEDGAKSKKAKKFEISTTFKKLIKDDKDNQRAWTTVLESNFENHNELIEIISEKEFKCPVCFGLVDQPVTTACSHNVCQECLSRSIEIMGKKCPQCRTEFPADFKLRPNKKLIKALHEVLPTYDLGDSKPSISKKNKGKGKLH</sequence>
<evidence type="ECO:0000256" key="7">
    <source>
        <dbReference type="ARBA" id="ARBA00022786"/>
    </source>
</evidence>
<dbReference type="GO" id="GO:0044027">
    <property type="term" value="P:negative regulation of gene expression via chromosomal CpG island methylation"/>
    <property type="evidence" value="ECO:0007669"/>
    <property type="project" value="TreeGrafter"/>
</dbReference>
<evidence type="ECO:0000313" key="20">
    <source>
        <dbReference type="Proteomes" id="UP001153678"/>
    </source>
</evidence>
<proteinExistence type="predicted"/>
<evidence type="ECO:0000256" key="8">
    <source>
        <dbReference type="ARBA" id="ARBA00022833"/>
    </source>
</evidence>
<dbReference type="EC" id="2.3.2.27" evidence="3"/>
<dbReference type="SMART" id="SM00184">
    <property type="entry name" value="RING"/>
    <property type="match status" value="2"/>
</dbReference>
<dbReference type="Pfam" id="PF02182">
    <property type="entry name" value="SAD_SRA"/>
    <property type="match status" value="1"/>
</dbReference>
<dbReference type="InterPro" id="IPR001841">
    <property type="entry name" value="Znf_RING"/>
</dbReference>
<comment type="subcellular location">
    <subcellularLocation>
        <location evidence="13">Nucleus</location>
    </subcellularLocation>
</comment>
<feature type="compositionally biased region" description="Basic and acidic residues" evidence="14">
    <location>
        <begin position="464"/>
        <end position="473"/>
    </location>
</feature>
<dbReference type="PROSITE" id="PS50053">
    <property type="entry name" value="UBIQUITIN_2"/>
    <property type="match status" value="1"/>
</dbReference>
<evidence type="ECO:0000259" key="17">
    <source>
        <dbReference type="PROSITE" id="PS50089"/>
    </source>
</evidence>
<protein>
    <recommendedName>
        <fullName evidence="3">RING-type E3 ubiquitin transferase</fullName>
        <ecNumber evidence="3">2.3.2.27</ecNumber>
    </recommendedName>
</protein>
<dbReference type="EMBL" id="CAMKVN010000685">
    <property type="protein sequence ID" value="CAI2170319.1"/>
    <property type="molecule type" value="Genomic_DNA"/>
</dbReference>
<dbReference type="GO" id="GO:0003677">
    <property type="term" value="F:DNA binding"/>
    <property type="evidence" value="ECO:0007669"/>
    <property type="project" value="UniProtKB-KW"/>
</dbReference>
<evidence type="ECO:0000313" key="19">
    <source>
        <dbReference type="EMBL" id="CAI2170319.1"/>
    </source>
</evidence>
<keyword evidence="4" id="KW-0808">Transferase</keyword>
<evidence type="ECO:0000259" key="16">
    <source>
        <dbReference type="PROSITE" id="PS50053"/>
    </source>
</evidence>
<keyword evidence="11" id="KW-0131">Cell cycle</keyword>
<evidence type="ECO:0000256" key="9">
    <source>
        <dbReference type="ARBA" id="ARBA00023125"/>
    </source>
</evidence>
<dbReference type="PROSITE" id="PS50016">
    <property type="entry name" value="ZF_PHD_2"/>
    <property type="match status" value="1"/>
</dbReference>
<dbReference type="InterPro" id="IPR000626">
    <property type="entry name" value="Ubiquitin-like_dom"/>
</dbReference>
<feature type="domain" description="PHD-type" evidence="15">
    <location>
        <begin position="145"/>
        <end position="210"/>
    </location>
</feature>
<dbReference type="Pfam" id="PF00628">
    <property type="entry name" value="PHD"/>
    <property type="match status" value="1"/>
</dbReference>
<keyword evidence="10 13" id="KW-0539">Nucleus</keyword>
<dbReference type="InterPro" id="IPR015947">
    <property type="entry name" value="PUA-like_sf"/>
</dbReference>
<keyword evidence="20" id="KW-1185">Reference proteome</keyword>
<keyword evidence="6 12" id="KW-0863">Zinc-finger</keyword>
<feature type="region of interest" description="Disordered" evidence="14">
    <location>
        <begin position="454"/>
        <end position="474"/>
    </location>
</feature>
<dbReference type="PROSITE" id="PS51015">
    <property type="entry name" value="YDG"/>
    <property type="match status" value="1"/>
</dbReference>
<dbReference type="InterPro" id="IPR017907">
    <property type="entry name" value="Znf_RING_CS"/>
</dbReference>
<evidence type="ECO:0000259" key="15">
    <source>
        <dbReference type="PROSITE" id="PS50016"/>
    </source>
</evidence>
<dbReference type="SMART" id="SM00466">
    <property type="entry name" value="SRA"/>
    <property type="match status" value="1"/>
</dbReference>
<evidence type="ECO:0000256" key="3">
    <source>
        <dbReference type="ARBA" id="ARBA00012483"/>
    </source>
</evidence>
<dbReference type="Proteomes" id="UP001153678">
    <property type="component" value="Unassembled WGS sequence"/>
</dbReference>
<dbReference type="SUPFAM" id="SSF54236">
    <property type="entry name" value="Ubiquitin-like"/>
    <property type="match status" value="1"/>
</dbReference>
<gene>
    <name evidence="19" type="ORF">FWILDA_LOCUS4521</name>
</gene>
<keyword evidence="8" id="KW-0862">Zinc</keyword>
<evidence type="ECO:0000256" key="12">
    <source>
        <dbReference type="PROSITE-ProRule" id="PRU00175"/>
    </source>
</evidence>
<dbReference type="SUPFAM" id="SSF88697">
    <property type="entry name" value="PUA domain-like"/>
    <property type="match status" value="1"/>
</dbReference>
<evidence type="ECO:0000256" key="11">
    <source>
        <dbReference type="ARBA" id="ARBA00023306"/>
    </source>
</evidence>
<evidence type="ECO:0000256" key="5">
    <source>
        <dbReference type="ARBA" id="ARBA00022723"/>
    </source>
</evidence>
<comment type="catalytic activity">
    <reaction evidence="1">
        <text>S-ubiquitinyl-[E2 ubiquitin-conjugating enzyme]-L-cysteine + [acceptor protein]-L-lysine = [E2 ubiquitin-conjugating enzyme]-L-cysteine + N(6)-ubiquitinyl-[acceptor protein]-L-lysine.</text>
        <dbReference type="EC" id="2.3.2.27"/>
    </reaction>
</comment>
<dbReference type="InterPro" id="IPR029071">
    <property type="entry name" value="Ubiquitin-like_domsf"/>
</dbReference>
<dbReference type="InterPro" id="IPR019787">
    <property type="entry name" value="Znf_PHD-finger"/>
</dbReference>
<evidence type="ECO:0000256" key="4">
    <source>
        <dbReference type="ARBA" id="ARBA00022679"/>
    </source>
</evidence>
<dbReference type="InterPro" id="IPR011011">
    <property type="entry name" value="Znf_FYVE_PHD"/>
</dbReference>
<accession>A0A9W4WT72</accession>
<dbReference type="Gene3D" id="2.30.280.10">
    <property type="entry name" value="SRA-YDG"/>
    <property type="match status" value="1"/>
</dbReference>
<feature type="domain" description="Ubiquitin-like" evidence="16">
    <location>
        <begin position="1"/>
        <end position="78"/>
    </location>
</feature>
<organism evidence="19 20">
    <name type="scientific">Funneliformis geosporum</name>
    <dbReference type="NCBI Taxonomy" id="1117311"/>
    <lineage>
        <taxon>Eukaryota</taxon>
        <taxon>Fungi</taxon>
        <taxon>Fungi incertae sedis</taxon>
        <taxon>Mucoromycota</taxon>
        <taxon>Glomeromycotina</taxon>
        <taxon>Glomeromycetes</taxon>
        <taxon>Glomerales</taxon>
        <taxon>Glomeraceae</taxon>
        <taxon>Funneliformis</taxon>
    </lineage>
</organism>
<dbReference type="GO" id="GO:0061630">
    <property type="term" value="F:ubiquitin protein ligase activity"/>
    <property type="evidence" value="ECO:0007669"/>
    <property type="project" value="UniProtKB-EC"/>
</dbReference>
<dbReference type="SUPFAM" id="SSF57903">
    <property type="entry name" value="FYVE/PHD zinc finger"/>
    <property type="match status" value="1"/>
</dbReference>
<keyword evidence="9" id="KW-0238">DNA-binding</keyword>
<evidence type="ECO:0000256" key="13">
    <source>
        <dbReference type="PROSITE-ProRule" id="PRU00358"/>
    </source>
</evidence>
<dbReference type="GO" id="GO:0016567">
    <property type="term" value="P:protein ubiquitination"/>
    <property type="evidence" value="ECO:0007669"/>
    <property type="project" value="TreeGrafter"/>
</dbReference>
<comment type="pathway">
    <text evidence="2">Protein modification; protein ubiquitination.</text>
</comment>
<reference evidence="19" key="1">
    <citation type="submission" date="2022-08" db="EMBL/GenBank/DDBJ databases">
        <authorList>
            <person name="Kallberg Y."/>
            <person name="Tangrot J."/>
            <person name="Rosling A."/>
        </authorList>
    </citation>
    <scope>NUCLEOTIDE SEQUENCE</scope>
    <source>
        <strain evidence="19">Wild A</strain>
    </source>
</reference>
<dbReference type="OrthoDB" id="2270193at2759"/>
<dbReference type="PANTHER" id="PTHR14140:SF45">
    <property type="entry name" value="RING-TYPE E3 UBIQUITIN TRANSFERASE"/>
    <property type="match status" value="1"/>
</dbReference>
<dbReference type="Gene3D" id="3.30.40.10">
    <property type="entry name" value="Zinc/RING finger domain, C3HC4 (zinc finger)"/>
    <property type="match status" value="2"/>
</dbReference>
<dbReference type="InterPro" id="IPR013083">
    <property type="entry name" value="Znf_RING/FYVE/PHD"/>
</dbReference>
<dbReference type="SMART" id="SM00213">
    <property type="entry name" value="UBQ"/>
    <property type="match status" value="1"/>
</dbReference>
<dbReference type="SMART" id="SM00249">
    <property type="entry name" value="PHD"/>
    <property type="match status" value="1"/>
</dbReference>
<dbReference type="GO" id="GO:0005634">
    <property type="term" value="C:nucleus"/>
    <property type="evidence" value="ECO:0007669"/>
    <property type="project" value="UniProtKB-SubCell"/>
</dbReference>
<evidence type="ECO:0000259" key="18">
    <source>
        <dbReference type="PROSITE" id="PS51015"/>
    </source>
</evidence>
<dbReference type="Pfam" id="PF13923">
    <property type="entry name" value="zf-C3HC4_2"/>
    <property type="match status" value="1"/>
</dbReference>
<name>A0A9W4WT72_9GLOM</name>
<dbReference type="CDD" id="cd15525">
    <property type="entry name" value="PHD_UHRF1_2"/>
    <property type="match status" value="1"/>
</dbReference>
<evidence type="ECO:0000256" key="6">
    <source>
        <dbReference type="ARBA" id="ARBA00022771"/>
    </source>
</evidence>
<dbReference type="InterPro" id="IPR001965">
    <property type="entry name" value="Znf_PHD"/>
</dbReference>
<dbReference type="InterPro" id="IPR003105">
    <property type="entry name" value="SRA_YDG"/>
</dbReference>
<dbReference type="PROSITE" id="PS50089">
    <property type="entry name" value="ZF_RING_2"/>
    <property type="match status" value="1"/>
</dbReference>
<dbReference type="AlphaFoldDB" id="A0A9W4WT72"/>
<evidence type="ECO:0000256" key="14">
    <source>
        <dbReference type="SAM" id="MobiDB-lite"/>
    </source>
</evidence>
<dbReference type="GO" id="GO:0008270">
    <property type="term" value="F:zinc ion binding"/>
    <property type="evidence" value="ECO:0007669"/>
    <property type="project" value="UniProtKB-KW"/>
</dbReference>
<evidence type="ECO:0000256" key="2">
    <source>
        <dbReference type="ARBA" id="ARBA00004906"/>
    </source>
</evidence>
<feature type="compositionally biased region" description="Polar residues" evidence="14">
    <location>
        <begin position="111"/>
        <end position="131"/>
    </location>
</feature>
<keyword evidence="5" id="KW-0479">Metal-binding</keyword>